<keyword evidence="3" id="KW-0732">Signal</keyword>
<name>A0AAV8TPA7_9ROSI</name>
<dbReference type="Proteomes" id="UP001159364">
    <property type="component" value="Linkage Group LG04"/>
</dbReference>
<sequence>MGELSHLNSHSVINANREIIASVTQSFDEAQNVTVHHYTRIFRGFSTMLTEQQAHRLKGEYVVSVFERRMNRLHTTHLWDFLRINYVDNVNQFNVSSSVTNIIIGVVNSVWPESKSFNDHELGPVPNKFKGECVTGQNLTSNNYNRARFYSKGYEIENGPLESFEIPFFQSPRDSDGHGLFGMANGTARGGAPNARLAIYKACWFDQCKDADVLSAMDDAISDGVDILSLSFGFDPPQPSVFVSCSARNTFFLGIVTNVTPWITTVAASTVDREFSSNIYLGNSQGFSVNPLTMESSHTLVAESDAATKIKGNIVICAIQAPLANRLAKALVVQQGGGARMKLVNPNVIGVGFQFVILVTIIGHEEVDQLQAYLKSDKNPTVRIAPIVTKLNTKLAPKVVVFSFRGPNVASPDIITIRIMFFPDITGPGVSILATWSPLAIDSAGGRSIDYNIVSGTSMSCPHAATIIKSYEPSWNNTLKSITRDPNGTISTPFDYDSGHIKPKAAVNPGLVYDYNLDNLINFLCSTGANPEQLKNLTGQLTYCQKPVVQSYDFNYPSIDISNMQGSVSVHRTVKYYGEGPSFFVASIDYPDGVLVKVTPAMLKFARTDVKMSFRIDFTPQKTSNGDFVFGALTWNNGVQRVRSPIALNVTSVWKEILFTKVCNRETDNSFSYEFLISNSPKD</sequence>
<proteinExistence type="inferred from homology"/>
<evidence type="ECO:0000256" key="2">
    <source>
        <dbReference type="ARBA" id="ARBA00011073"/>
    </source>
</evidence>
<evidence type="ECO:0008006" key="9">
    <source>
        <dbReference type="Google" id="ProtNLM"/>
    </source>
</evidence>
<evidence type="ECO:0000256" key="3">
    <source>
        <dbReference type="ARBA" id="ARBA00022729"/>
    </source>
</evidence>
<dbReference type="PANTHER" id="PTHR10795">
    <property type="entry name" value="PROPROTEIN CONVERTASE SUBTILISIN/KEXIN"/>
    <property type="match status" value="1"/>
</dbReference>
<keyword evidence="8" id="KW-1185">Reference proteome</keyword>
<dbReference type="InterPro" id="IPR045051">
    <property type="entry name" value="SBT"/>
</dbReference>
<dbReference type="Gene3D" id="3.40.50.200">
    <property type="entry name" value="Peptidase S8/S53 domain"/>
    <property type="match status" value="1"/>
</dbReference>
<comment type="caution">
    <text evidence="7">The sequence shown here is derived from an EMBL/GenBank/DDBJ whole genome shotgun (WGS) entry which is preliminary data.</text>
</comment>
<accession>A0AAV8TPA7</accession>
<organism evidence="7 8">
    <name type="scientific">Erythroxylum novogranatense</name>
    <dbReference type="NCBI Taxonomy" id="1862640"/>
    <lineage>
        <taxon>Eukaryota</taxon>
        <taxon>Viridiplantae</taxon>
        <taxon>Streptophyta</taxon>
        <taxon>Embryophyta</taxon>
        <taxon>Tracheophyta</taxon>
        <taxon>Spermatophyta</taxon>
        <taxon>Magnoliopsida</taxon>
        <taxon>eudicotyledons</taxon>
        <taxon>Gunneridae</taxon>
        <taxon>Pentapetalae</taxon>
        <taxon>rosids</taxon>
        <taxon>fabids</taxon>
        <taxon>Malpighiales</taxon>
        <taxon>Erythroxylaceae</taxon>
        <taxon>Erythroxylum</taxon>
    </lineage>
</organism>
<dbReference type="Pfam" id="PF00082">
    <property type="entry name" value="Peptidase_S8"/>
    <property type="match status" value="1"/>
</dbReference>
<feature type="domain" description="Peptidase S8/S53" evidence="4">
    <location>
        <begin position="185"/>
        <end position="468"/>
    </location>
</feature>
<dbReference type="Gene3D" id="3.50.30.30">
    <property type="match status" value="1"/>
</dbReference>
<feature type="domain" description="Inhibitor I9" evidence="5">
    <location>
        <begin position="8"/>
        <end position="73"/>
    </location>
</feature>
<dbReference type="GO" id="GO:0004252">
    <property type="term" value="F:serine-type endopeptidase activity"/>
    <property type="evidence" value="ECO:0007669"/>
    <property type="project" value="InterPro"/>
</dbReference>
<evidence type="ECO:0000256" key="1">
    <source>
        <dbReference type="ARBA" id="ARBA00004613"/>
    </source>
</evidence>
<dbReference type="InterPro" id="IPR037045">
    <property type="entry name" value="S8pro/Inhibitor_I9_sf"/>
</dbReference>
<dbReference type="InterPro" id="IPR000209">
    <property type="entry name" value="Peptidase_S8/S53_dom"/>
</dbReference>
<feature type="domain" description="Subtilisin-like protease fibronectin type-III" evidence="6">
    <location>
        <begin position="553"/>
        <end position="647"/>
    </location>
</feature>
<dbReference type="AlphaFoldDB" id="A0AAV8TPA7"/>
<comment type="similarity">
    <text evidence="2">Belongs to the peptidase S8 family.</text>
</comment>
<dbReference type="InterPro" id="IPR036852">
    <property type="entry name" value="Peptidase_S8/S53_dom_sf"/>
</dbReference>
<protein>
    <recommendedName>
        <fullName evidence="9">Cucumisin</fullName>
    </recommendedName>
</protein>
<dbReference type="InterPro" id="IPR010259">
    <property type="entry name" value="S8pro/Inhibitor_I9"/>
</dbReference>
<dbReference type="Pfam" id="PF17766">
    <property type="entry name" value="fn3_6"/>
    <property type="match status" value="1"/>
</dbReference>
<evidence type="ECO:0000313" key="7">
    <source>
        <dbReference type="EMBL" id="KAJ8767979.1"/>
    </source>
</evidence>
<dbReference type="Gene3D" id="3.30.70.80">
    <property type="entry name" value="Peptidase S8 propeptide/proteinase inhibitor I9"/>
    <property type="match status" value="1"/>
</dbReference>
<dbReference type="Gene3D" id="2.60.40.2310">
    <property type="match status" value="1"/>
</dbReference>
<evidence type="ECO:0000259" key="6">
    <source>
        <dbReference type="Pfam" id="PF17766"/>
    </source>
</evidence>
<dbReference type="GO" id="GO:0006508">
    <property type="term" value="P:proteolysis"/>
    <property type="evidence" value="ECO:0007669"/>
    <property type="project" value="InterPro"/>
</dbReference>
<evidence type="ECO:0000259" key="4">
    <source>
        <dbReference type="Pfam" id="PF00082"/>
    </source>
</evidence>
<evidence type="ECO:0000313" key="8">
    <source>
        <dbReference type="Proteomes" id="UP001159364"/>
    </source>
</evidence>
<evidence type="ECO:0000259" key="5">
    <source>
        <dbReference type="Pfam" id="PF05922"/>
    </source>
</evidence>
<dbReference type="Pfam" id="PF05922">
    <property type="entry name" value="Inhibitor_I9"/>
    <property type="match status" value="1"/>
</dbReference>
<gene>
    <name evidence="7" type="ORF">K2173_020919</name>
</gene>
<dbReference type="InterPro" id="IPR041469">
    <property type="entry name" value="Subtilisin-like_FN3"/>
</dbReference>
<dbReference type="SUPFAM" id="SSF52743">
    <property type="entry name" value="Subtilisin-like"/>
    <property type="match status" value="1"/>
</dbReference>
<reference evidence="7 8" key="1">
    <citation type="submission" date="2021-09" db="EMBL/GenBank/DDBJ databases">
        <title>Genomic insights and catalytic innovation underlie evolution of tropane alkaloids biosynthesis.</title>
        <authorList>
            <person name="Wang Y.-J."/>
            <person name="Tian T."/>
            <person name="Huang J.-P."/>
            <person name="Huang S.-X."/>
        </authorList>
    </citation>
    <scope>NUCLEOTIDE SEQUENCE [LARGE SCALE GENOMIC DNA]</scope>
    <source>
        <strain evidence="7">KIB-2018</strain>
        <tissue evidence="7">Leaf</tissue>
    </source>
</reference>
<comment type="subcellular location">
    <subcellularLocation>
        <location evidence="1">Secreted</location>
    </subcellularLocation>
</comment>
<dbReference type="EMBL" id="JAIWQS010000004">
    <property type="protein sequence ID" value="KAJ8767979.1"/>
    <property type="molecule type" value="Genomic_DNA"/>
</dbReference>
<dbReference type="CDD" id="cd02120">
    <property type="entry name" value="PA_subtilisin_like"/>
    <property type="match status" value="1"/>
</dbReference>
<dbReference type="GO" id="GO:0005576">
    <property type="term" value="C:extracellular region"/>
    <property type="evidence" value="ECO:0007669"/>
    <property type="project" value="UniProtKB-SubCell"/>
</dbReference>